<feature type="region of interest" description="Disordered" evidence="1">
    <location>
        <begin position="140"/>
        <end position="167"/>
    </location>
</feature>
<evidence type="ECO:0000256" key="1">
    <source>
        <dbReference type="SAM" id="MobiDB-lite"/>
    </source>
</evidence>
<reference evidence="4" key="1">
    <citation type="journal article" date="2011" name="Nat. Biotechnol.">
        <title>The genomic sequence of the Chinese hamster ovary (CHO)-K1 cell line.</title>
        <authorList>
            <person name="Xu X."/>
            <person name="Nagarajan H."/>
            <person name="Lewis N.E."/>
            <person name="Pan S."/>
            <person name="Cai Z."/>
            <person name="Liu X."/>
            <person name="Chen W."/>
            <person name="Xie M."/>
            <person name="Wang W."/>
            <person name="Hammond S."/>
            <person name="Andersen M.R."/>
            <person name="Neff N."/>
            <person name="Passarelli B."/>
            <person name="Koh W."/>
            <person name="Fan H.C."/>
            <person name="Wang J."/>
            <person name="Gui Y."/>
            <person name="Lee K.H."/>
            <person name="Betenbaugh M.J."/>
            <person name="Quake S.R."/>
            <person name="Famili I."/>
            <person name="Palsson B.O."/>
            <person name="Wang J."/>
        </authorList>
    </citation>
    <scope>NUCLEOTIDE SEQUENCE [LARGE SCALE GENOMIC DNA]</scope>
    <source>
        <strain evidence="4">CHO K1 cell line</strain>
    </source>
</reference>
<dbReference type="PANTHER" id="PTHR15817:SF2">
    <property type="entry name" value="SIMILAR TO RIKEN CDNA 2300002M23"/>
    <property type="match status" value="1"/>
</dbReference>
<dbReference type="STRING" id="10029.G3HQP0"/>
<feature type="compositionally biased region" description="Pro residues" evidence="1">
    <location>
        <begin position="307"/>
        <end position="320"/>
    </location>
</feature>
<dbReference type="Pfam" id="PF15809">
    <property type="entry name" value="STG"/>
    <property type="match status" value="2"/>
</dbReference>
<dbReference type="GO" id="GO:0031012">
    <property type="term" value="C:extracellular matrix"/>
    <property type="evidence" value="ECO:0007669"/>
    <property type="project" value="TreeGrafter"/>
</dbReference>
<dbReference type="Proteomes" id="UP000001075">
    <property type="component" value="Unassembled WGS sequence"/>
</dbReference>
<protein>
    <submittedName>
        <fullName evidence="3">Uncharacterized protein C6orf15-like</fullName>
    </submittedName>
</protein>
<feature type="compositionally biased region" description="Low complexity" evidence="1">
    <location>
        <begin position="351"/>
        <end position="364"/>
    </location>
</feature>
<dbReference type="PaxDb" id="10029-XP_007614143.1"/>
<name>G3HQP0_CRIGR</name>
<feature type="compositionally biased region" description="Basic residues" evidence="1">
    <location>
        <begin position="321"/>
        <end position="335"/>
    </location>
</feature>
<organism evidence="3 4">
    <name type="scientific">Cricetulus griseus</name>
    <name type="common">Chinese hamster</name>
    <name type="synonym">Cricetulus barabensis griseus</name>
    <dbReference type="NCBI Taxonomy" id="10029"/>
    <lineage>
        <taxon>Eukaryota</taxon>
        <taxon>Metazoa</taxon>
        <taxon>Chordata</taxon>
        <taxon>Craniata</taxon>
        <taxon>Vertebrata</taxon>
        <taxon>Euteleostomi</taxon>
        <taxon>Mammalia</taxon>
        <taxon>Eutheria</taxon>
        <taxon>Euarchontoglires</taxon>
        <taxon>Glires</taxon>
        <taxon>Rodentia</taxon>
        <taxon>Myomorpha</taxon>
        <taxon>Muroidea</taxon>
        <taxon>Cricetidae</taxon>
        <taxon>Cricetinae</taxon>
        <taxon>Cricetulus</taxon>
    </lineage>
</organism>
<dbReference type="OMA" id="WPSEDPW"/>
<evidence type="ECO:0000313" key="4">
    <source>
        <dbReference type="Proteomes" id="UP000001075"/>
    </source>
</evidence>
<evidence type="ECO:0000313" key="3">
    <source>
        <dbReference type="EMBL" id="EGW09069.1"/>
    </source>
</evidence>
<dbReference type="InParanoid" id="G3HQP0"/>
<evidence type="ECO:0000256" key="2">
    <source>
        <dbReference type="SAM" id="SignalP"/>
    </source>
</evidence>
<dbReference type="FunCoup" id="G3HQP0">
    <property type="interactions" value="14"/>
</dbReference>
<dbReference type="EMBL" id="JH000617">
    <property type="protein sequence ID" value="EGW09069.1"/>
    <property type="molecule type" value="Genomic_DNA"/>
</dbReference>
<feature type="compositionally biased region" description="Pro residues" evidence="1">
    <location>
        <begin position="336"/>
        <end position="350"/>
    </location>
</feature>
<feature type="compositionally biased region" description="Gly residues" evidence="1">
    <location>
        <begin position="278"/>
        <end position="289"/>
    </location>
</feature>
<keyword evidence="2" id="KW-0732">Signal</keyword>
<dbReference type="AlphaFoldDB" id="G3HQP0"/>
<proteinExistence type="predicted"/>
<dbReference type="GO" id="GO:0030198">
    <property type="term" value="P:extracellular matrix organization"/>
    <property type="evidence" value="ECO:0007669"/>
    <property type="project" value="TreeGrafter"/>
</dbReference>
<dbReference type="InterPro" id="IPR026135">
    <property type="entry name" value="C6orf15"/>
</dbReference>
<feature type="region of interest" description="Disordered" evidence="1">
    <location>
        <begin position="38"/>
        <end position="110"/>
    </location>
</feature>
<feature type="chain" id="PRO_5003444381" evidence="2">
    <location>
        <begin position="33"/>
        <end position="364"/>
    </location>
</feature>
<feature type="signal peptide" evidence="2">
    <location>
        <begin position="1"/>
        <end position="32"/>
    </location>
</feature>
<sequence length="364" mass="38821">MRELSKMQGLAGGSRAPLGLLLVCLSLPGLFARSIGAPEEKISPQAGKPSFDSLKLGTADLGQPQPKPDPANNELPRALPRLAESPPDGALPEEDSEELSQPSFWEGSPTESWFYEDPQPGMEAAAEDRLEQVLPETLPYLSRGSPGPVAFSATEASEDSEPDSSALRTEAEDFAQHPFWFLFRRLLPGFPWGILSPWGGGGAGTAWGRRPMPYPSGIWGSNSQLSGTGLVGNARYPPGSWGGIGWNPAGSWGGNGWNPAGSWGGNGWNPAGSWGGNGWNPAGSWGGNGWNPAGSWGSNGWNRLPPGVRPPGPNRLPPRVRPPRPRLPPRVRPPRPNRPNRPIRLPPRVRPPGSSGNIPNPSFQ</sequence>
<dbReference type="PANTHER" id="PTHR15817">
    <property type="entry name" value="STG PROTEIN"/>
    <property type="match status" value="1"/>
</dbReference>
<accession>G3HQP0</accession>
<feature type="region of interest" description="Disordered" evidence="1">
    <location>
        <begin position="278"/>
        <end position="364"/>
    </location>
</feature>
<gene>
    <name evidence="3" type="ORF">I79_013145</name>
</gene>